<dbReference type="InParanoid" id="H3CP57"/>
<protein>
    <submittedName>
        <fullName evidence="10">Thymopoietin a</fullName>
    </submittedName>
</protein>
<dbReference type="GO" id="GO:0042175">
    <property type="term" value="C:nuclear outer membrane-endoplasmic reticulum membrane network"/>
    <property type="evidence" value="ECO:0007669"/>
    <property type="project" value="Ensembl"/>
</dbReference>
<dbReference type="SMART" id="SM00540">
    <property type="entry name" value="LEM"/>
    <property type="match status" value="1"/>
</dbReference>
<feature type="domain" description="LEM-like" evidence="9">
    <location>
        <begin position="5"/>
        <end position="48"/>
    </location>
</feature>
<dbReference type="FunCoup" id="H3CP57">
    <property type="interactions" value="46"/>
</dbReference>
<dbReference type="AlphaFoldDB" id="H3CP57"/>
<evidence type="ECO:0000259" key="9">
    <source>
        <dbReference type="PROSITE" id="PS50955"/>
    </source>
</evidence>
<keyword evidence="7" id="KW-0472">Membrane</keyword>
<dbReference type="GO" id="GO:0000793">
    <property type="term" value="C:condensed chromosome"/>
    <property type="evidence" value="ECO:0007669"/>
    <property type="project" value="Ensembl"/>
</dbReference>
<dbReference type="Gene3D" id="1.10.720.40">
    <property type="match status" value="2"/>
</dbReference>
<evidence type="ECO:0000259" key="8">
    <source>
        <dbReference type="PROSITE" id="PS50954"/>
    </source>
</evidence>
<dbReference type="FunFam" id="1.10.720.40:FF:000001">
    <property type="entry name" value="LEM domain containing 2, isoform CRA_a"/>
    <property type="match status" value="2"/>
</dbReference>
<dbReference type="Pfam" id="PF08198">
    <property type="entry name" value="Thymopoietin"/>
    <property type="match status" value="1"/>
</dbReference>
<reference evidence="10" key="2">
    <citation type="submission" date="2025-08" db="UniProtKB">
        <authorList>
            <consortium name="Ensembl"/>
        </authorList>
    </citation>
    <scope>IDENTIFICATION</scope>
</reference>
<keyword evidence="2" id="KW-0488">Methylation</keyword>
<dbReference type="Proteomes" id="UP000007303">
    <property type="component" value="Unassembled WGS sequence"/>
</dbReference>
<dbReference type="PANTHER" id="PTHR12019">
    <property type="entry name" value="LAMINA-ASSOCIATED POLYPEPTIDE THYMOPOIETIN"/>
    <property type="match status" value="1"/>
</dbReference>
<evidence type="ECO:0000256" key="4">
    <source>
        <dbReference type="ARBA" id="ARBA00022990"/>
    </source>
</evidence>
<dbReference type="CDD" id="cd12935">
    <property type="entry name" value="LEM_like"/>
    <property type="match status" value="1"/>
</dbReference>
<dbReference type="STRING" id="99883.ENSTNIP00000010040"/>
<evidence type="ECO:0000313" key="10">
    <source>
        <dbReference type="Ensembl" id="ENSTNIP00000010040.1"/>
    </source>
</evidence>
<evidence type="ECO:0000256" key="2">
    <source>
        <dbReference type="ARBA" id="ARBA00022481"/>
    </source>
</evidence>
<dbReference type="Ensembl" id="ENSTNIT00000010220.1">
    <property type="protein sequence ID" value="ENSTNIP00000010040.1"/>
    <property type="gene ID" value="ENSTNIG00000007237.1"/>
</dbReference>
<dbReference type="InterPro" id="IPR013146">
    <property type="entry name" value="LEM-like_dom"/>
</dbReference>
<reference evidence="10" key="3">
    <citation type="submission" date="2025-09" db="UniProtKB">
        <authorList>
            <consortium name="Ensembl"/>
        </authorList>
    </citation>
    <scope>IDENTIFICATION</scope>
</reference>
<dbReference type="InterPro" id="IPR011015">
    <property type="entry name" value="LEM/LEM-like_dom_sf"/>
</dbReference>
<evidence type="ECO:0000256" key="1">
    <source>
        <dbReference type="ARBA" id="ARBA00007744"/>
    </source>
</evidence>
<keyword evidence="7" id="KW-1133">Transmembrane helix</keyword>
<keyword evidence="3" id="KW-0597">Phosphoprotein</keyword>
<evidence type="ECO:0000256" key="5">
    <source>
        <dbReference type="ARBA" id="ARBA00023125"/>
    </source>
</evidence>
<dbReference type="GO" id="GO:0007084">
    <property type="term" value="P:mitotic nuclear membrane reassembly"/>
    <property type="evidence" value="ECO:0007669"/>
    <property type="project" value="Ensembl"/>
</dbReference>
<keyword evidence="11" id="KW-1185">Reference proteome</keyword>
<evidence type="ECO:0000256" key="3">
    <source>
        <dbReference type="ARBA" id="ARBA00022553"/>
    </source>
</evidence>
<dbReference type="GO" id="GO:0003677">
    <property type="term" value="F:DNA binding"/>
    <property type="evidence" value="ECO:0007669"/>
    <property type="project" value="UniProtKB-KW"/>
</dbReference>
<dbReference type="Pfam" id="PF03020">
    <property type="entry name" value="LEM"/>
    <property type="match status" value="1"/>
</dbReference>
<feature type="region of interest" description="Disordered" evidence="6">
    <location>
        <begin position="56"/>
        <end position="79"/>
    </location>
</feature>
<comment type="similarity">
    <text evidence="1">Belongs to the LEM family.</text>
</comment>
<organism evidence="10 11">
    <name type="scientific">Tetraodon nigroviridis</name>
    <name type="common">Spotted green pufferfish</name>
    <name type="synonym">Chelonodon nigroviridis</name>
    <dbReference type="NCBI Taxonomy" id="99883"/>
    <lineage>
        <taxon>Eukaryota</taxon>
        <taxon>Metazoa</taxon>
        <taxon>Chordata</taxon>
        <taxon>Craniata</taxon>
        <taxon>Vertebrata</taxon>
        <taxon>Euteleostomi</taxon>
        <taxon>Actinopterygii</taxon>
        <taxon>Neopterygii</taxon>
        <taxon>Teleostei</taxon>
        <taxon>Neoteleostei</taxon>
        <taxon>Acanthomorphata</taxon>
        <taxon>Eupercaria</taxon>
        <taxon>Tetraodontiformes</taxon>
        <taxon>Tetradontoidea</taxon>
        <taxon>Tetraodontidae</taxon>
        <taxon>Tetraodon</taxon>
    </lineage>
</organism>
<dbReference type="GO" id="GO:0005635">
    <property type="term" value="C:nuclear envelope"/>
    <property type="evidence" value="ECO:0007669"/>
    <property type="project" value="UniProtKB-ARBA"/>
</dbReference>
<dbReference type="CDD" id="cd12940">
    <property type="entry name" value="LEM_LAP2_LEMD1"/>
    <property type="match status" value="1"/>
</dbReference>
<sequence>MPEYLDDPSVLTKDKLKSELLAHNVELPSGNPPKDVFVQLYLKELTSQNVRHIPASLDGFSSDEDLPPPVVSSKSRSSGRKSTIRGEKVLLGELDVTVLDDQSLREELLSHGLDAGPIVASTRKLYEKKLQKLLDSDSTPSEVILPDTKVTSNGSTDPGLYSDQDDEVTEIEPEPLAVPEPVPVAERPLRSRGKGPLAAHTQSTQHTTFFTPTPVSPLQPLCFSSPYSLVFELKLSKCHFPTTNTKHSIIGGTLILVESRWNLDCGEPRDGEASFHPSTSRRFHVTLTCKTCLLVSVQTEKEFESGRCSSLGLNLQIKQGERAAFGFRPSCKQTGRPLQVLFTHLFCLYQSESSCLKVEKIAASEQTVGLEKDDVQKELPPSDLSSPTGITATCRRPIKGAAERPVKPSELWKGSPLFSPNPTKTTSDTENRLTNRLASVPRSTASSSSRPVFAAPLAAQTKAASRSPFPWTKLLVLALLAALFFFVYQTMEPNSINPFDVVGVGGPSDG</sequence>
<feature type="transmembrane region" description="Helical" evidence="7">
    <location>
        <begin position="469"/>
        <end position="488"/>
    </location>
</feature>
<dbReference type="GeneTree" id="ENSGT00940000154098"/>
<dbReference type="SUPFAM" id="SSF63451">
    <property type="entry name" value="LEM domain"/>
    <property type="match status" value="2"/>
</dbReference>
<reference evidence="11" key="1">
    <citation type="journal article" date="2004" name="Nature">
        <title>Genome duplication in the teleost fish Tetraodon nigroviridis reveals the early vertebrate proto-karyotype.</title>
        <authorList>
            <person name="Jaillon O."/>
            <person name="Aury J.-M."/>
            <person name="Brunet F."/>
            <person name="Petit J.-L."/>
            <person name="Stange-Thomann N."/>
            <person name="Mauceli E."/>
            <person name="Bouneau L."/>
            <person name="Fischer C."/>
            <person name="Ozouf-Costaz C."/>
            <person name="Bernot A."/>
            <person name="Nicaud S."/>
            <person name="Jaffe D."/>
            <person name="Fisher S."/>
            <person name="Lutfalla G."/>
            <person name="Dossat C."/>
            <person name="Segurens B."/>
            <person name="Dasilva C."/>
            <person name="Salanoubat M."/>
            <person name="Levy M."/>
            <person name="Boudet N."/>
            <person name="Castellano S."/>
            <person name="Anthouard V."/>
            <person name="Jubin C."/>
            <person name="Castelli V."/>
            <person name="Katinka M."/>
            <person name="Vacherie B."/>
            <person name="Biemont C."/>
            <person name="Skalli Z."/>
            <person name="Cattolico L."/>
            <person name="Poulain J."/>
            <person name="De Berardinis V."/>
            <person name="Cruaud C."/>
            <person name="Duprat S."/>
            <person name="Brottier P."/>
            <person name="Coutanceau J.-P."/>
            <person name="Gouzy J."/>
            <person name="Parra G."/>
            <person name="Lardier G."/>
            <person name="Chapple C."/>
            <person name="McKernan K.J."/>
            <person name="McEwan P."/>
            <person name="Bosak S."/>
            <person name="Kellis M."/>
            <person name="Volff J.-N."/>
            <person name="Guigo R."/>
            <person name="Zody M.C."/>
            <person name="Mesirov J."/>
            <person name="Lindblad-Toh K."/>
            <person name="Birren B."/>
            <person name="Nusbaum C."/>
            <person name="Kahn D."/>
            <person name="Robinson-Rechavi M."/>
            <person name="Laudet V."/>
            <person name="Schachter V."/>
            <person name="Quetier F."/>
            <person name="Saurin W."/>
            <person name="Scarpelli C."/>
            <person name="Wincker P."/>
            <person name="Lander E.S."/>
            <person name="Weissenbach J."/>
            <person name="Roest Crollius H."/>
        </authorList>
    </citation>
    <scope>NUCLEOTIDE SEQUENCE [LARGE SCALE GENOMIC DNA]</scope>
</reference>
<accession>H3CP57</accession>
<evidence type="ECO:0000313" key="11">
    <source>
        <dbReference type="Proteomes" id="UP000007303"/>
    </source>
</evidence>
<feature type="domain" description="LEM" evidence="8">
    <location>
        <begin position="93"/>
        <end position="137"/>
    </location>
</feature>
<evidence type="ECO:0000256" key="6">
    <source>
        <dbReference type="SAM" id="MobiDB-lite"/>
    </source>
</evidence>
<dbReference type="InterPro" id="IPR051656">
    <property type="entry name" value="LEM_domain"/>
</dbReference>
<keyword evidence="5" id="KW-0238">DNA-binding</keyword>
<name>H3CP57_TETNG</name>
<dbReference type="InterPro" id="IPR003887">
    <property type="entry name" value="LEM_dom"/>
</dbReference>
<dbReference type="GO" id="GO:0003682">
    <property type="term" value="F:chromatin binding"/>
    <property type="evidence" value="ECO:0007669"/>
    <property type="project" value="Ensembl"/>
</dbReference>
<dbReference type="OMA" id="CTFICAT"/>
<proteinExistence type="inferred from homology"/>
<dbReference type="PROSITE" id="PS50955">
    <property type="entry name" value="LEM_LIKE"/>
    <property type="match status" value="1"/>
</dbReference>
<dbReference type="HOGENOM" id="CLU_032534_1_0_1"/>
<keyword evidence="7" id="KW-0812">Transmembrane</keyword>
<dbReference type="PROSITE" id="PS50954">
    <property type="entry name" value="LEM"/>
    <property type="match status" value="1"/>
</dbReference>
<dbReference type="PANTHER" id="PTHR12019:SF21">
    <property type="entry name" value="THYMOPOIETIN A"/>
    <property type="match status" value="1"/>
</dbReference>
<feature type="region of interest" description="Disordered" evidence="6">
    <location>
        <begin position="367"/>
        <end position="433"/>
    </location>
</feature>
<keyword evidence="4" id="KW-0007">Acetylation</keyword>
<dbReference type="SMART" id="SM01261">
    <property type="entry name" value="Thymopoietin"/>
    <property type="match status" value="1"/>
</dbReference>
<evidence type="ECO:0000256" key="7">
    <source>
        <dbReference type="SAM" id="Phobius"/>
    </source>
</evidence>